<feature type="transmembrane region" description="Helical" evidence="6">
    <location>
        <begin position="399"/>
        <end position="422"/>
    </location>
</feature>
<dbReference type="GO" id="GO:0140359">
    <property type="term" value="F:ABC-type transporter activity"/>
    <property type="evidence" value="ECO:0007669"/>
    <property type="project" value="InterPro"/>
</dbReference>
<evidence type="ECO:0000259" key="7">
    <source>
        <dbReference type="Pfam" id="PF12698"/>
    </source>
</evidence>
<dbReference type="Pfam" id="PF12698">
    <property type="entry name" value="ABC2_membrane_3"/>
    <property type="match status" value="1"/>
</dbReference>
<dbReference type="Gene3D" id="3.40.190.10">
    <property type="entry name" value="Periplasmic binding protein-like II"/>
    <property type="match status" value="1"/>
</dbReference>
<keyword evidence="2" id="KW-1003">Cell membrane</keyword>
<feature type="transmembrane region" description="Helical" evidence="6">
    <location>
        <begin position="238"/>
        <end position="256"/>
    </location>
</feature>
<comment type="caution">
    <text evidence="8">The sequence shown here is derived from an EMBL/GenBank/DDBJ whole genome shotgun (WGS) entry which is preliminary data.</text>
</comment>
<dbReference type="InterPro" id="IPR051449">
    <property type="entry name" value="ABC-2_transporter_component"/>
</dbReference>
<dbReference type="RefSeq" id="WP_106135957.1">
    <property type="nucleotide sequence ID" value="NZ_PVTE01000001.1"/>
</dbReference>
<feature type="domain" description="ABC-2 type transporter transmembrane" evidence="7">
    <location>
        <begin position="19"/>
        <end position="419"/>
    </location>
</feature>
<evidence type="ECO:0000256" key="2">
    <source>
        <dbReference type="ARBA" id="ARBA00022475"/>
    </source>
</evidence>
<dbReference type="PANTHER" id="PTHR30294">
    <property type="entry name" value="MEMBRANE COMPONENT OF ABC TRANSPORTER YHHJ-RELATED"/>
    <property type="match status" value="1"/>
</dbReference>
<dbReference type="Proteomes" id="UP000238375">
    <property type="component" value="Unassembled WGS sequence"/>
</dbReference>
<organism evidence="8 9">
    <name type="scientific">Spirosoma oryzae</name>
    <dbReference type="NCBI Taxonomy" id="1469603"/>
    <lineage>
        <taxon>Bacteria</taxon>
        <taxon>Pseudomonadati</taxon>
        <taxon>Bacteroidota</taxon>
        <taxon>Cytophagia</taxon>
        <taxon>Cytophagales</taxon>
        <taxon>Cytophagaceae</taxon>
        <taxon>Spirosoma</taxon>
    </lineage>
</organism>
<accession>A0A2T0TNB8</accession>
<feature type="transmembrane region" description="Helical" evidence="6">
    <location>
        <begin position="306"/>
        <end position="326"/>
    </location>
</feature>
<comment type="subcellular location">
    <subcellularLocation>
        <location evidence="1">Cell membrane</location>
        <topology evidence="1">Multi-pass membrane protein</topology>
    </subcellularLocation>
</comment>
<dbReference type="PANTHER" id="PTHR30294:SF29">
    <property type="entry name" value="MULTIDRUG ABC TRANSPORTER PERMEASE YBHS-RELATED"/>
    <property type="match status" value="1"/>
</dbReference>
<dbReference type="GO" id="GO:0005886">
    <property type="term" value="C:plasma membrane"/>
    <property type="evidence" value="ECO:0007669"/>
    <property type="project" value="UniProtKB-SubCell"/>
</dbReference>
<dbReference type="EMBL" id="PVTE01000001">
    <property type="protein sequence ID" value="PRY47214.1"/>
    <property type="molecule type" value="Genomic_DNA"/>
</dbReference>
<evidence type="ECO:0000256" key="4">
    <source>
        <dbReference type="ARBA" id="ARBA00022989"/>
    </source>
</evidence>
<keyword evidence="9" id="KW-1185">Reference proteome</keyword>
<proteinExistence type="predicted"/>
<evidence type="ECO:0000256" key="6">
    <source>
        <dbReference type="SAM" id="Phobius"/>
    </source>
</evidence>
<gene>
    <name evidence="8" type="ORF">CLV58_101280</name>
</gene>
<sequence>MHTIFIILKREYLVRVRKKSFIIMTILGPLLITAFYGVIGWAAISSINQKKIAVVDETGLFQGKFKNDKESAYAYPKESLDAAKKSFVKKGYDVLVYIPKNVIEQPKTVRIFAEKSVSLDVQNNVERAISREIETIKLNRAGITQKVIEDAKVNVDAQTISLSEEGEKNSSSVATSIIGGACAVMIYIMMLIYGTQVMRGVMEEKTNRIIEVIISSVKPFQLMLGKIIGVALVGLTQFLLWIVLTVGLLTVGSAILGQSPKQTAESAVSSRVSSVPTVSAGGREAMERKLAAGGPAANIMAAIDTLNLPLIISCFLFYFMGGYLLYSALFGAIGAAVDNETETQQFMFPIMLPIIASIAFAQFVVRDPDGPLAFWTSMIPFTSPVIMMVRIPFGVPGWQLALSMVLLVLGFLGTIWLAARIYRVGILMYGKKITYKELSKWVFYKG</sequence>
<dbReference type="SUPFAM" id="SSF53850">
    <property type="entry name" value="Periplasmic binding protein-like II"/>
    <property type="match status" value="1"/>
</dbReference>
<feature type="transmembrane region" description="Helical" evidence="6">
    <location>
        <begin position="346"/>
        <end position="365"/>
    </location>
</feature>
<evidence type="ECO:0000256" key="3">
    <source>
        <dbReference type="ARBA" id="ARBA00022692"/>
    </source>
</evidence>
<dbReference type="AlphaFoldDB" id="A0A2T0TNB8"/>
<dbReference type="InterPro" id="IPR013525">
    <property type="entry name" value="ABC2_TM"/>
</dbReference>
<protein>
    <submittedName>
        <fullName evidence="8">ABC-2 type transport system permease protein</fullName>
    </submittedName>
</protein>
<evidence type="ECO:0000313" key="9">
    <source>
        <dbReference type="Proteomes" id="UP000238375"/>
    </source>
</evidence>
<keyword evidence="3 6" id="KW-0812">Transmembrane</keyword>
<name>A0A2T0TNB8_9BACT</name>
<feature type="transmembrane region" description="Helical" evidence="6">
    <location>
        <begin position="21"/>
        <end position="44"/>
    </location>
</feature>
<keyword evidence="4 6" id="KW-1133">Transmembrane helix</keyword>
<evidence type="ECO:0000256" key="5">
    <source>
        <dbReference type="ARBA" id="ARBA00023136"/>
    </source>
</evidence>
<feature type="transmembrane region" description="Helical" evidence="6">
    <location>
        <begin position="177"/>
        <end position="197"/>
    </location>
</feature>
<dbReference type="OrthoDB" id="9768837at2"/>
<evidence type="ECO:0000313" key="8">
    <source>
        <dbReference type="EMBL" id="PRY47214.1"/>
    </source>
</evidence>
<reference evidence="8 9" key="1">
    <citation type="submission" date="2018-03" db="EMBL/GenBank/DDBJ databases">
        <title>Genomic Encyclopedia of Archaeal and Bacterial Type Strains, Phase II (KMG-II): from individual species to whole genera.</title>
        <authorList>
            <person name="Goeker M."/>
        </authorList>
    </citation>
    <scope>NUCLEOTIDE SEQUENCE [LARGE SCALE GENOMIC DNA]</scope>
    <source>
        <strain evidence="8 9">DSM 28354</strain>
    </source>
</reference>
<keyword evidence="5 6" id="KW-0472">Membrane</keyword>
<evidence type="ECO:0000256" key="1">
    <source>
        <dbReference type="ARBA" id="ARBA00004651"/>
    </source>
</evidence>